<reference evidence="2" key="1">
    <citation type="submission" date="2018-08" db="EMBL/GenBank/DDBJ databases">
        <authorList>
            <person name="Liu Z.-W."/>
            <person name="Du Z.-J."/>
        </authorList>
    </citation>
    <scope>NUCLEOTIDE SEQUENCE [LARGE SCALE GENOMIC DNA]</scope>
    <source>
        <strain evidence="2">H4X</strain>
    </source>
</reference>
<proteinExistence type="predicted"/>
<protein>
    <submittedName>
        <fullName evidence="1">Uncharacterized protein</fullName>
    </submittedName>
</protein>
<evidence type="ECO:0000313" key="1">
    <source>
        <dbReference type="EMBL" id="RDV11127.1"/>
    </source>
</evidence>
<keyword evidence="2" id="KW-1185">Reference proteome</keyword>
<name>A0A3D8L1Q5_9BACT</name>
<gene>
    <name evidence="1" type="ORF">DXT99_25270</name>
</gene>
<organism evidence="1 2">
    <name type="scientific">Pontibacter diazotrophicus</name>
    <dbReference type="NCBI Taxonomy" id="1400979"/>
    <lineage>
        <taxon>Bacteria</taxon>
        <taxon>Pseudomonadati</taxon>
        <taxon>Bacteroidota</taxon>
        <taxon>Cytophagia</taxon>
        <taxon>Cytophagales</taxon>
        <taxon>Hymenobacteraceae</taxon>
        <taxon>Pontibacter</taxon>
    </lineage>
</organism>
<sequence length="74" mass="8378">MFNSWTMVSGGEALLKASGKKSLYQKANSWREAGEERGKKIKNGKGLFYKTRSSAGNLKVKLTFRSWLSDFRLT</sequence>
<comment type="caution">
    <text evidence="1">The sequence shown here is derived from an EMBL/GenBank/DDBJ whole genome shotgun (WGS) entry which is preliminary data.</text>
</comment>
<evidence type="ECO:0000313" key="2">
    <source>
        <dbReference type="Proteomes" id="UP000256708"/>
    </source>
</evidence>
<dbReference type="Proteomes" id="UP000256708">
    <property type="component" value="Unassembled WGS sequence"/>
</dbReference>
<dbReference type="AlphaFoldDB" id="A0A3D8L1Q5"/>
<dbReference type="EMBL" id="QRGR01000045">
    <property type="protein sequence ID" value="RDV11127.1"/>
    <property type="molecule type" value="Genomic_DNA"/>
</dbReference>
<accession>A0A3D8L1Q5</accession>